<protein>
    <recommendedName>
        <fullName evidence="2">DUF4220 domain-containing protein</fullName>
    </recommendedName>
</protein>
<reference evidence="3" key="1">
    <citation type="submission" date="2015-06" db="UniProtKB">
        <authorList>
            <consortium name="EnsemblPlants"/>
        </authorList>
    </citation>
    <scope>IDENTIFICATION</scope>
</reference>
<dbReference type="Pfam" id="PF13968">
    <property type="entry name" value="DUF4220"/>
    <property type="match status" value="1"/>
</dbReference>
<accession>I1QFJ0</accession>
<reference evidence="3 4" key="2">
    <citation type="submission" date="2018-04" db="EMBL/GenBank/DDBJ databases">
        <title>OglaRS2 (Oryza glaberrima Reference Sequence Version 2).</title>
        <authorList>
            <person name="Zhang J."/>
            <person name="Kudrna D."/>
            <person name="Lee S."/>
            <person name="Talag J."/>
            <person name="Rajasekar S."/>
            <person name="Wing R.A."/>
        </authorList>
    </citation>
    <scope>NUCLEOTIDE SEQUENCE [LARGE SCALE GENOMIC DNA]</scope>
    <source>
        <strain evidence="3 4">cv. IRGC 96717</strain>
    </source>
</reference>
<evidence type="ECO:0000256" key="1">
    <source>
        <dbReference type="SAM" id="Phobius"/>
    </source>
</evidence>
<proteinExistence type="predicted"/>
<name>I1QFJ0_ORYGL</name>
<organism evidence="3 4">
    <name type="scientific">Oryza glaberrima</name>
    <name type="common">African rice</name>
    <dbReference type="NCBI Taxonomy" id="4538"/>
    <lineage>
        <taxon>Eukaryota</taxon>
        <taxon>Viridiplantae</taxon>
        <taxon>Streptophyta</taxon>
        <taxon>Embryophyta</taxon>
        <taxon>Tracheophyta</taxon>
        <taxon>Spermatophyta</taxon>
        <taxon>Magnoliopsida</taxon>
        <taxon>Liliopsida</taxon>
        <taxon>Poales</taxon>
        <taxon>Poaceae</taxon>
        <taxon>BOP clade</taxon>
        <taxon>Oryzoideae</taxon>
        <taxon>Oryzeae</taxon>
        <taxon>Oryzinae</taxon>
        <taxon>Oryza</taxon>
    </lineage>
</organism>
<evidence type="ECO:0000259" key="2">
    <source>
        <dbReference type="Pfam" id="PF13968"/>
    </source>
</evidence>
<keyword evidence="1" id="KW-0472">Membrane</keyword>
<keyword evidence="1" id="KW-1133">Transmembrane helix</keyword>
<dbReference type="InterPro" id="IPR025315">
    <property type="entry name" value="DUF4220"/>
</dbReference>
<sequence>ARSESEADPTKSALPSTICTFAALFLFARGNFSYDRADIVVSYILLSGAFILEILSVFIVVSSFWAYFMATISDFLCTRCHDVIFSIVKLVHPESKPQWSQKLAQYNLIIGCIKQKRAAAGSCLLKCMKRVIGIQPSTMTHVDISHELRKLVLDKLLQVLISDSIQRAGFMSAVLAWHIATDISFFHEDELGCSSPSRGPSRELSNYVMYLSAKHGILSGNDGHMRLKNAQEFIVECLEDRQEALDQDAVVRSVAAKIDNLTEDFEHPRILTAVEPVLIQSGQLAKELLKMKEANDRWDIIMNVWMEMLCYMAFHCGPGFHIKQVSKGGEFIS</sequence>
<dbReference type="Proteomes" id="UP000007306">
    <property type="component" value="Chromosome 8"/>
</dbReference>
<dbReference type="HOGENOM" id="CLU_009180_1_0_1"/>
<keyword evidence="1" id="KW-0812">Transmembrane</keyword>
<evidence type="ECO:0000313" key="4">
    <source>
        <dbReference type="Proteomes" id="UP000007306"/>
    </source>
</evidence>
<dbReference type="STRING" id="4538.I1QFJ0"/>
<dbReference type="Gramene" id="ORGLA08G0019100.1">
    <property type="protein sequence ID" value="ORGLA08G0019100.1"/>
    <property type="gene ID" value="ORGLA08G0019100"/>
</dbReference>
<feature type="domain" description="DUF4220" evidence="2">
    <location>
        <begin position="14"/>
        <end position="109"/>
    </location>
</feature>
<dbReference type="Pfam" id="PF04578">
    <property type="entry name" value="DUF594"/>
    <property type="match status" value="1"/>
</dbReference>
<keyword evidence="4" id="KW-1185">Reference proteome</keyword>
<feature type="transmembrane region" description="Helical" evidence="1">
    <location>
        <begin position="40"/>
        <end position="68"/>
    </location>
</feature>
<dbReference type="InterPro" id="IPR007658">
    <property type="entry name" value="DUF594"/>
</dbReference>
<dbReference type="PANTHER" id="PTHR31325">
    <property type="entry name" value="OS01G0798800 PROTEIN-RELATED"/>
    <property type="match status" value="1"/>
</dbReference>
<dbReference type="OMA" id="YFMATIS"/>
<evidence type="ECO:0000313" key="3">
    <source>
        <dbReference type="EnsemblPlants" id="ORGLA08G0019100.1"/>
    </source>
</evidence>
<feature type="transmembrane region" description="Helical" evidence="1">
    <location>
        <begin position="12"/>
        <end position="28"/>
    </location>
</feature>
<dbReference type="AlphaFoldDB" id="I1QFJ0"/>
<dbReference type="eggNOG" id="ENOG502QQBP">
    <property type="taxonomic scope" value="Eukaryota"/>
</dbReference>
<dbReference type="EnsemblPlants" id="ORGLA08G0019100.1">
    <property type="protein sequence ID" value="ORGLA08G0019100.1"/>
    <property type="gene ID" value="ORGLA08G0019100"/>
</dbReference>